<organism evidence="2">
    <name type="scientific">Capitella teleta</name>
    <name type="common">Polychaete worm</name>
    <dbReference type="NCBI Taxonomy" id="283909"/>
    <lineage>
        <taxon>Eukaryota</taxon>
        <taxon>Metazoa</taxon>
        <taxon>Spiralia</taxon>
        <taxon>Lophotrochozoa</taxon>
        <taxon>Annelida</taxon>
        <taxon>Polychaeta</taxon>
        <taxon>Sedentaria</taxon>
        <taxon>Scolecida</taxon>
        <taxon>Capitellidae</taxon>
        <taxon>Capitella</taxon>
    </lineage>
</organism>
<evidence type="ECO:0000313" key="2">
    <source>
        <dbReference type="EMBL" id="ELU16780.1"/>
    </source>
</evidence>
<dbReference type="SUPFAM" id="SSF48403">
    <property type="entry name" value="Ankyrin repeat"/>
    <property type="match status" value="1"/>
</dbReference>
<name>R7VKI0_CAPTE</name>
<dbReference type="SMART" id="SM00248">
    <property type="entry name" value="ANK"/>
    <property type="match status" value="1"/>
</dbReference>
<dbReference type="PROSITE" id="PS50088">
    <property type="entry name" value="ANK_REPEAT"/>
    <property type="match status" value="1"/>
</dbReference>
<dbReference type="EMBL" id="KB292914">
    <property type="protein sequence ID" value="ELU16780.1"/>
    <property type="molecule type" value="Genomic_DNA"/>
</dbReference>
<dbReference type="AlphaFoldDB" id="R7VKI0"/>
<reference evidence="4" key="1">
    <citation type="submission" date="2012-12" db="EMBL/GenBank/DDBJ databases">
        <authorList>
            <person name="Hellsten U."/>
            <person name="Grimwood J."/>
            <person name="Chapman J.A."/>
            <person name="Shapiro H."/>
            <person name="Aerts A."/>
            <person name="Otillar R.P."/>
            <person name="Terry A.Y."/>
            <person name="Boore J.L."/>
            <person name="Simakov O."/>
            <person name="Marletaz F."/>
            <person name="Cho S.-J."/>
            <person name="Edsinger-Gonzales E."/>
            <person name="Havlak P."/>
            <person name="Kuo D.-H."/>
            <person name="Larsson T."/>
            <person name="Lv J."/>
            <person name="Arendt D."/>
            <person name="Savage R."/>
            <person name="Osoegawa K."/>
            <person name="de Jong P."/>
            <person name="Lindberg D.R."/>
            <person name="Seaver E.C."/>
            <person name="Weisblat D.A."/>
            <person name="Putnam N.H."/>
            <person name="Grigoriev I.V."/>
            <person name="Rokhsar D.S."/>
        </authorList>
    </citation>
    <scope>NUCLEOTIDE SEQUENCE</scope>
    <source>
        <strain evidence="4">I ESC-2004</strain>
    </source>
</reference>
<accession>R7VKI0</accession>
<dbReference type="EMBL" id="AMQN01004210">
    <property type="status" value="NOT_ANNOTATED_CDS"/>
    <property type="molecule type" value="Genomic_DNA"/>
</dbReference>
<gene>
    <name evidence="2" type="ORF">CAPTEDRAFT_205243</name>
</gene>
<evidence type="ECO:0000313" key="4">
    <source>
        <dbReference type="Proteomes" id="UP000014760"/>
    </source>
</evidence>
<dbReference type="InterPro" id="IPR002110">
    <property type="entry name" value="Ankyrin_rpt"/>
</dbReference>
<feature type="repeat" description="ANK" evidence="1">
    <location>
        <begin position="129"/>
        <end position="161"/>
    </location>
</feature>
<reference evidence="3" key="3">
    <citation type="submission" date="2015-06" db="UniProtKB">
        <authorList>
            <consortium name="EnsemblMetazoa"/>
        </authorList>
    </citation>
    <scope>IDENTIFICATION</scope>
</reference>
<keyword evidence="4" id="KW-1185">Reference proteome</keyword>
<dbReference type="EnsemblMetazoa" id="CapteT205243">
    <property type="protein sequence ID" value="CapteP205243"/>
    <property type="gene ID" value="CapteG205243"/>
</dbReference>
<dbReference type="Pfam" id="PF00023">
    <property type="entry name" value="Ank"/>
    <property type="match status" value="1"/>
</dbReference>
<dbReference type="HOGENOM" id="CLU_688072_0_0_1"/>
<proteinExistence type="predicted"/>
<sequence length="401" mass="45985">MSLLSSVVEFEFEFAEDLISEFTSAVLCKTLTGMNFMLSWLTYYVTSRVFPKLTFLLDPREDLRQFGYHRRNFFHVIVSCLPVLSRLDTVISPENLLSIIETRVNASVLRETDYNGWTPLGLMFLAMGKSSTPLHYAVFAKNADATKLLLKKGCDKDKSGRTAGETNILDSVFTSIMRSPVLGSLKHQDQCFKEEAKLVKDEVVRWMETFSVVYGRRYPSLAFDPNLRGSMGEWTKRGPPDEFDFLLMMYNLSEFSQMPVPVSVNIDWPFPVDFSKCQFYGLFRRGCNGFDLSSTEYEEVLLKSQPSVAIDAYVRGKAFGSGQFKWNDNRLEMIFNKLYTMKKALLLSVKLHQNAQEASRRGWIEGIISVALVMEKYVKKDDCIRSIFHAEEWASAFDVYV</sequence>
<evidence type="ECO:0000313" key="3">
    <source>
        <dbReference type="EnsemblMetazoa" id="CapteP205243"/>
    </source>
</evidence>
<evidence type="ECO:0000256" key="1">
    <source>
        <dbReference type="PROSITE-ProRule" id="PRU00023"/>
    </source>
</evidence>
<dbReference type="InterPro" id="IPR036770">
    <property type="entry name" value="Ankyrin_rpt-contain_sf"/>
</dbReference>
<keyword evidence="1" id="KW-0040">ANK repeat</keyword>
<reference evidence="2 4" key="2">
    <citation type="journal article" date="2013" name="Nature">
        <title>Insights into bilaterian evolution from three spiralian genomes.</title>
        <authorList>
            <person name="Simakov O."/>
            <person name="Marletaz F."/>
            <person name="Cho S.J."/>
            <person name="Edsinger-Gonzales E."/>
            <person name="Havlak P."/>
            <person name="Hellsten U."/>
            <person name="Kuo D.H."/>
            <person name="Larsson T."/>
            <person name="Lv J."/>
            <person name="Arendt D."/>
            <person name="Savage R."/>
            <person name="Osoegawa K."/>
            <person name="de Jong P."/>
            <person name="Grimwood J."/>
            <person name="Chapman J.A."/>
            <person name="Shapiro H."/>
            <person name="Aerts A."/>
            <person name="Otillar R.P."/>
            <person name="Terry A.Y."/>
            <person name="Boore J.L."/>
            <person name="Grigoriev I.V."/>
            <person name="Lindberg D.R."/>
            <person name="Seaver E.C."/>
            <person name="Weisblat D.A."/>
            <person name="Putnam N.H."/>
            <person name="Rokhsar D.S."/>
        </authorList>
    </citation>
    <scope>NUCLEOTIDE SEQUENCE</scope>
    <source>
        <strain evidence="2 4">I ESC-2004</strain>
    </source>
</reference>
<protein>
    <submittedName>
        <fullName evidence="2 3">Uncharacterized protein</fullName>
    </submittedName>
</protein>
<dbReference type="Gene3D" id="1.25.40.20">
    <property type="entry name" value="Ankyrin repeat-containing domain"/>
    <property type="match status" value="1"/>
</dbReference>
<dbReference type="Proteomes" id="UP000014760">
    <property type="component" value="Unassembled WGS sequence"/>
</dbReference>
<dbReference type="OrthoDB" id="6022754at2759"/>
<dbReference type="PROSITE" id="PS50297">
    <property type="entry name" value="ANK_REP_REGION"/>
    <property type="match status" value="1"/>
</dbReference>
<feature type="non-terminal residue" evidence="2">
    <location>
        <position position="401"/>
    </location>
</feature>